<sequence>MKDKTTLQLCQRNLSRDCVSHFFILNQDSCQLPSAGVKRFVYAQVNSTDIYRTPCFALCVVYICQYASPVLRSFSSSPLVPGPMSESEKSKKHLQPFVTMSAFLTYSVCRL</sequence>
<dbReference type="EMBL" id="JAZHXI010000002">
    <property type="protein sequence ID" value="KAL2074930.1"/>
    <property type="molecule type" value="Genomic_DNA"/>
</dbReference>
<gene>
    <name evidence="1" type="ORF">VTL71DRAFT_8710</name>
</gene>
<accession>A0ABR4CYH1</accession>
<protein>
    <submittedName>
        <fullName evidence="1">Uncharacterized protein</fullName>
    </submittedName>
</protein>
<evidence type="ECO:0000313" key="2">
    <source>
        <dbReference type="Proteomes" id="UP001595075"/>
    </source>
</evidence>
<keyword evidence="2" id="KW-1185">Reference proteome</keyword>
<dbReference type="Proteomes" id="UP001595075">
    <property type="component" value="Unassembled WGS sequence"/>
</dbReference>
<evidence type="ECO:0000313" key="1">
    <source>
        <dbReference type="EMBL" id="KAL2074930.1"/>
    </source>
</evidence>
<reference evidence="1 2" key="1">
    <citation type="journal article" date="2024" name="Commun. Biol.">
        <title>Comparative genomic analysis of thermophilic fungi reveals convergent evolutionary adaptations and gene losses.</title>
        <authorList>
            <person name="Steindorff A.S."/>
            <person name="Aguilar-Pontes M.V."/>
            <person name="Robinson A.J."/>
            <person name="Andreopoulos B."/>
            <person name="LaButti K."/>
            <person name="Kuo A."/>
            <person name="Mondo S."/>
            <person name="Riley R."/>
            <person name="Otillar R."/>
            <person name="Haridas S."/>
            <person name="Lipzen A."/>
            <person name="Grimwood J."/>
            <person name="Schmutz J."/>
            <person name="Clum A."/>
            <person name="Reid I.D."/>
            <person name="Moisan M.C."/>
            <person name="Butler G."/>
            <person name="Nguyen T.T.M."/>
            <person name="Dewar K."/>
            <person name="Conant G."/>
            <person name="Drula E."/>
            <person name="Henrissat B."/>
            <person name="Hansel C."/>
            <person name="Singer S."/>
            <person name="Hutchinson M.I."/>
            <person name="de Vries R.P."/>
            <person name="Natvig D.O."/>
            <person name="Powell A.J."/>
            <person name="Tsang A."/>
            <person name="Grigoriev I.V."/>
        </authorList>
    </citation>
    <scope>NUCLEOTIDE SEQUENCE [LARGE SCALE GENOMIC DNA]</scope>
    <source>
        <strain evidence="1 2">CBS 494.80</strain>
    </source>
</reference>
<organism evidence="1 2">
    <name type="scientific">Oculimacula yallundae</name>
    <dbReference type="NCBI Taxonomy" id="86028"/>
    <lineage>
        <taxon>Eukaryota</taxon>
        <taxon>Fungi</taxon>
        <taxon>Dikarya</taxon>
        <taxon>Ascomycota</taxon>
        <taxon>Pezizomycotina</taxon>
        <taxon>Leotiomycetes</taxon>
        <taxon>Helotiales</taxon>
        <taxon>Ploettnerulaceae</taxon>
        <taxon>Oculimacula</taxon>
    </lineage>
</organism>
<comment type="caution">
    <text evidence="1">The sequence shown here is derived from an EMBL/GenBank/DDBJ whole genome shotgun (WGS) entry which is preliminary data.</text>
</comment>
<name>A0ABR4CYH1_9HELO</name>
<proteinExistence type="predicted"/>